<reference evidence="7 8" key="6">
    <citation type="journal article" date="2011" name="Appl. Environ. Microbiol.">
        <title>Involvement of the azorhizobial chromosome partition gene (parA) in the onset of bacteroid differentiation during Sesbania rostrata stem nodule development.</title>
        <authorList>
            <person name="Liu CT."/>
            <person name="Lee KB."/>
            <person name="Wang YS."/>
            <person name="Peng MH."/>
            <person name="Lee KT."/>
            <person name="Suzuki S."/>
            <person name="Suzuki T."/>
            <person name="Oyaizu H."/>
        </authorList>
    </citation>
    <scope>NUCLEOTIDE SEQUENCE [LARGE SCALE GENOMIC DNA]</scope>
    <source>
        <strain evidence="8">ATCC 43989 / DSM 5975 / JCM 20966 / LMG 6465 / NBRC 14845 / NCIMB 13405 / ORS 571</strain>
    </source>
</reference>
<feature type="domain" description="Methyl-accepting transducer" evidence="5">
    <location>
        <begin position="302"/>
        <end position="541"/>
    </location>
</feature>
<gene>
    <name evidence="7" type="ordered locus">AZC_0908</name>
</gene>
<keyword evidence="7" id="KW-0808">Transferase</keyword>
<dbReference type="PROSITE" id="PS50111">
    <property type="entry name" value="CHEMOTAXIS_TRANSDUC_2"/>
    <property type="match status" value="1"/>
</dbReference>
<dbReference type="InterPro" id="IPR003660">
    <property type="entry name" value="HAMP_dom"/>
</dbReference>
<dbReference type="Pfam" id="PF00672">
    <property type="entry name" value="HAMP"/>
    <property type="match status" value="1"/>
</dbReference>
<dbReference type="SMART" id="SM00304">
    <property type="entry name" value="HAMP"/>
    <property type="match status" value="1"/>
</dbReference>
<protein>
    <submittedName>
        <fullName evidence="7">Histidine kinase</fullName>
    </submittedName>
</protein>
<feature type="transmembrane region" description="Helical" evidence="4">
    <location>
        <begin position="191"/>
        <end position="215"/>
    </location>
</feature>
<dbReference type="GO" id="GO:0016301">
    <property type="term" value="F:kinase activity"/>
    <property type="evidence" value="ECO:0007669"/>
    <property type="project" value="UniProtKB-KW"/>
</dbReference>
<keyword evidence="4" id="KW-0812">Transmembrane</keyword>
<dbReference type="Gene3D" id="6.10.340.10">
    <property type="match status" value="1"/>
</dbReference>
<dbReference type="PANTHER" id="PTHR32089">
    <property type="entry name" value="METHYL-ACCEPTING CHEMOTAXIS PROTEIN MCPB"/>
    <property type="match status" value="1"/>
</dbReference>
<dbReference type="STRING" id="438753.AZC_0908"/>
<keyword evidence="7" id="KW-0418">Kinase</keyword>
<dbReference type="SMART" id="SM00283">
    <property type="entry name" value="MA"/>
    <property type="match status" value="1"/>
</dbReference>
<dbReference type="KEGG" id="azc:AZC_0908"/>
<name>A8HU54_AZOC5</name>
<dbReference type="SUPFAM" id="SSF58104">
    <property type="entry name" value="Methyl-accepting chemotaxis protein (MCP) signaling domain"/>
    <property type="match status" value="1"/>
</dbReference>
<proteinExistence type="inferred from homology"/>
<dbReference type="Proteomes" id="UP000000270">
    <property type="component" value="Chromosome"/>
</dbReference>
<dbReference type="PANTHER" id="PTHR32089:SF112">
    <property type="entry name" value="LYSOZYME-LIKE PROTEIN-RELATED"/>
    <property type="match status" value="1"/>
</dbReference>
<keyword evidence="8" id="KW-1185">Reference proteome</keyword>
<dbReference type="eggNOG" id="COG0840">
    <property type="taxonomic scope" value="Bacteria"/>
</dbReference>
<dbReference type="CDD" id="cd06225">
    <property type="entry name" value="HAMP"/>
    <property type="match status" value="1"/>
</dbReference>
<dbReference type="HOGENOM" id="CLU_000445_107_27_5"/>
<evidence type="ECO:0000259" key="5">
    <source>
        <dbReference type="PROSITE" id="PS50111"/>
    </source>
</evidence>
<dbReference type="EMBL" id="AP009384">
    <property type="protein sequence ID" value="BAF86906.1"/>
    <property type="molecule type" value="Genomic_DNA"/>
</dbReference>
<feature type="domain" description="HAMP" evidence="6">
    <location>
        <begin position="216"/>
        <end position="269"/>
    </location>
</feature>
<reference evidence="7 8" key="1">
    <citation type="journal article" date="2007" name="Appl. Environ. Microbiol.">
        <title>Rhizobial factors required for stem nodule maturation and maintenance in Sesbania rostrata-Azorhizobium caulinodans ORS571 symbiosis.</title>
        <authorList>
            <person name="Suzuki S."/>
            <person name="Aono T."/>
            <person name="Lee KB."/>
            <person name="Suzuki T."/>
            <person name="Liu CT."/>
            <person name="Miwa H."/>
            <person name="Wakao S."/>
            <person name="Iki T."/>
            <person name="Oyaizu H."/>
        </authorList>
    </citation>
    <scope>NUCLEOTIDE SEQUENCE [LARGE SCALE GENOMIC DNA]</scope>
    <source>
        <strain evidence="8">ATCC 43989 / DSM 5975 / JCM 20966 / LMG 6465 / NBRC 14845 / NCIMB 13405 / ORS 571</strain>
    </source>
</reference>
<evidence type="ECO:0000256" key="1">
    <source>
        <dbReference type="ARBA" id="ARBA00023224"/>
    </source>
</evidence>
<evidence type="ECO:0000259" key="6">
    <source>
        <dbReference type="PROSITE" id="PS50885"/>
    </source>
</evidence>
<comment type="similarity">
    <text evidence="2">Belongs to the methyl-accepting chemotaxis (MCP) protein family.</text>
</comment>
<accession>A8HU54</accession>
<evidence type="ECO:0000313" key="8">
    <source>
        <dbReference type="Proteomes" id="UP000000270"/>
    </source>
</evidence>
<organism evidence="7 8">
    <name type="scientific">Azorhizobium caulinodans (strain ATCC 43989 / DSM 5975 / JCM 20966 / LMG 6465 / NBRC 14845 / NCIMB 13405 / ORS 571)</name>
    <dbReference type="NCBI Taxonomy" id="438753"/>
    <lineage>
        <taxon>Bacteria</taxon>
        <taxon>Pseudomonadati</taxon>
        <taxon>Pseudomonadota</taxon>
        <taxon>Alphaproteobacteria</taxon>
        <taxon>Hyphomicrobiales</taxon>
        <taxon>Xanthobacteraceae</taxon>
        <taxon>Azorhizobium</taxon>
    </lineage>
</organism>
<dbReference type="Gene3D" id="1.10.287.950">
    <property type="entry name" value="Methyl-accepting chemotaxis protein"/>
    <property type="match status" value="1"/>
</dbReference>
<keyword evidence="4" id="KW-0472">Membrane</keyword>
<evidence type="ECO:0000256" key="4">
    <source>
        <dbReference type="SAM" id="Phobius"/>
    </source>
</evidence>
<dbReference type="Pfam" id="PF00015">
    <property type="entry name" value="MCPsignal"/>
    <property type="match status" value="1"/>
</dbReference>
<sequence length="565" mass="59380">MSLKNASLIWKVAGLLFLMGVANLGGLIYATGNMDRISGSYSDLIKSQDAAAFSLATANRWLASFLTRLYQSTPVSTPEETRQMKALREDALAGLDKALEDAKRQAPAFTSRIDAASRAIRDIYTRTCAPALEFGSGQRGQADIGRAVQQIAGDCHVMLRNAAGDLVKLADEAKASADQRSQELSVATTDLIRLSLAVVLIAFVVVVAIAVVLTLKGIVQPMRTLVAVTERLGRDELDEVVPDRERRDEIGAVSKALEVMRQQLSAAKAARADLAVRDAEERRRLDARAQLSERFVQAMRALAESFGQSSGALSSASRRLAESSNATFQQVHQVASAAGQASANVQTVAASAEEMAATVREIAGQVDHSADVAGAAFTEVEGANQRILGLSDAANSIGNVVELINGIAAQTNLLALNATIEAARAGDAGKGFAVVASEVKQLAEQTSRATGEIGTRIAEIQEATGLTVRSMAQITETISSVKSISTAIAGAVEQQSAATGEIASNCQQAARGTTLVTESVAGVRQTAEVTETVSKTLLSLSSDLSTQIDDLHRTVQAFVNDLSAA</sequence>
<reference evidence="7 8" key="5">
    <citation type="journal article" date="2010" name="Appl. Environ. Microbiol.">
        <title>phrR-like gene praR of Azorhizobium caulinodans ORS571 is essential for symbiosis with Sesbania rostrata and is involved in expression of reb genes.</title>
        <authorList>
            <person name="Akiba N."/>
            <person name="Aono T."/>
            <person name="Toyazaki H."/>
            <person name="Sato S."/>
            <person name="Oyaizu H."/>
        </authorList>
    </citation>
    <scope>NUCLEOTIDE SEQUENCE [LARGE SCALE GENOMIC DNA]</scope>
    <source>
        <strain evidence="8">ATCC 43989 / DSM 5975 / JCM 20966 / LMG 6465 / NBRC 14845 / NCIMB 13405 / ORS 571</strain>
    </source>
</reference>
<reference evidence="8" key="2">
    <citation type="submission" date="2007-04" db="EMBL/GenBank/DDBJ databases">
        <title>Complete genome sequence of the nitrogen-fixing bacterium Azorhizobium caulinodans ORS571.</title>
        <authorList>
            <person name="Lee K.B."/>
            <person name="Backer P.D."/>
            <person name="Aono T."/>
            <person name="Liu C.T."/>
            <person name="Suzuki S."/>
            <person name="Suzuki T."/>
            <person name="Kaneko T."/>
            <person name="Yamada M."/>
            <person name="Tabata S."/>
            <person name="Kupfer D.M."/>
            <person name="Najar F.Z."/>
            <person name="Wiley G.B."/>
            <person name="Roe B."/>
            <person name="Binnewies T."/>
            <person name="Ussery D."/>
            <person name="Vereecke D."/>
            <person name="Gevers D."/>
            <person name="Holsters M."/>
            <person name="Oyaizu H."/>
        </authorList>
    </citation>
    <scope>NUCLEOTIDE SEQUENCE [LARGE SCALE GENOMIC DNA]</scope>
    <source>
        <strain evidence="8">ATCC 43989 / DSM 5975 / JCM 20966 / LMG 6465 / NBRC 14845 / NCIMB 13405 / ORS 571</strain>
    </source>
</reference>
<evidence type="ECO:0000256" key="3">
    <source>
        <dbReference type="PROSITE-ProRule" id="PRU00284"/>
    </source>
</evidence>
<keyword evidence="1 3" id="KW-0807">Transducer</keyword>
<dbReference type="GO" id="GO:0007165">
    <property type="term" value="P:signal transduction"/>
    <property type="evidence" value="ECO:0007669"/>
    <property type="project" value="UniProtKB-KW"/>
</dbReference>
<evidence type="ECO:0000256" key="2">
    <source>
        <dbReference type="ARBA" id="ARBA00029447"/>
    </source>
</evidence>
<feature type="transmembrane region" description="Helical" evidence="4">
    <location>
        <begin position="12"/>
        <end position="32"/>
    </location>
</feature>
<dbReference type="GO" id="GO:0016020">
    <property type="term" value="C:membrane"/>
    <property type="evidence" value="ECO:0007669"/>
    <property type="project" value="InterPro"/>
</dbReference>
<dbReference type="AlphaFoldDB" id="A8HU54"/>
<dbReference type="InterPro" id="IPR004089">
    <property type="entry name" value="MCPsignal_dom"/>
</dbReference>
<dbReference type="PROSITE" id="PS50885">
    <property type="entry name" value="HAMP"/>
    <property type="match status" value="1"/>
</dbReference>
<evidence type="ECO:0000313" key="7">
    <source>
        <dbReference type="EMBL" id="BAF86906.1"/>
    </source>
</evidence>
<keyword evidence="4" id="KW-1133">Transmembrane helix</keyword>
<reference evidence="7 8" key="3">
    <citation type="journal article" date="2008" name="BMC Genomics">
        <title>The genome of the versatile nitrogen fixer Azorhizobium caulinodans ORS571.</title>
        <authorList>
            <person name="Lee KB."/>
            <person name="Backer P.D."/>
            <person name="Aono T."/>
            <person name="Liu CT."/>
            <person name="Suzuki S."/>
            <person name="Suzuki T."/>
            <person name="Kaneko T."/>
            <person name="Yamada M."/>
            <person name="Tabata S."/>
            <person name="Kupfer D.M."/>
            <person name="Najar F.Z."/>
            <person name="Wiley G.B."/>
            <person name="Roe B."/>
            <person name="Binnewies T.T."/>
            <person name="Ussery D.W."/>
            <person name="D'Haeze W."/>
            <person name="Herder J.D."/>
            <person name="Gevers D."/>
            <person name="Vereecke D."/>
            <person name="Holsters M."/>
            <person name="Oyaizu H."/>
        </authorList>
    </citation>
    <scope>NUCLEOTIDE SEQUENCE [LARGE SCALE GENOMIC DNA]</scope>
    <source>
        <strain evidence="8">ATCC 43989 / DSM 5975 / JCM 20966 / LMG 6465 / NBRC 14845 / NCIMB 13405 / ORS 571</strain>
    </source>
</reference>
<reference evidence="7 8" key="4">
    <citation type="journal article" date="2009" name="Appl. Environ. Microbiol.">
        <title>Comparative genome-wide transcriptional profiling of Azorhizobium caulinodans ORS571 grown under free-living and symbiotic conditions.</title>
        <authorList>
            <person name="Tsukada S."/>
            <person name="Aono T."/>
            <person name="Akiba N."/>
            <person name="Lee KB."/>
            <person name="Liu CT."/>
            <person name="Toyazaki H."/>
            <person name="Oyaizu H."/>
        </authorList>
    </citation>
    <scope>NUCLEOTIDE SEQUENCE [LARGE SCALE GENOMIC DNA]</scope>
    <source>
        <strain evidence="8">ATCC 43989 / DSM 5975 / JCM 20966 / LMG 6465 / NBRC 14845 / NCIMB 13405 / ORS 571</strain>
    </source>
</reference>